<evidence type="ECO:0000313" key="2">
    <source>
        <dbReference type="EMBL" id="CAE7900061.1"/>
    </source>
</evidence>
<keyword evidence="3" id="KW-1185">Reference proteome</keyword>
<dbReference type="InterPro" id="IPR038765">
    <property type="entry name" value="Papain-like_cys_pep_sf"/>
</dbReference>
<sequence length="598" mass="66061">MRSHKARQHGYRGQNKTARAGVLPALDYEAVTASVGQVPAARVELPRFRSYTNCCSQVARFFMTSMDVDAQLAQQARQELEDVFATASKQAGEPAQENPEGEGRPSKRRKDDSKQGKGPSYSSWDSNWSGGQRPKRHWKDDAQQEAGSGEGKQTQELLKCLVKMTVRHEQELMRIRPDVGFIAFVDTSSLGCVELLQGVLKAWQAQFEAGTVKTALRTILAMSMMKDLKERAEAILRDEDKLQRCLTVGWALETESGLNPAWIYQTWDSKEKKQVRSEAPPLKHTEALRFGGRSPGKSPAGGSPHPFSCPKLQQETFMEEVIPVTLQLSLRGEASEACHKALKQLSGRGILKYAVLRLESAGQPDPLATQGDLGRSSAAAALEGARPRAAPAMQAPALFSTRLVNRTNVCYINTTLQVLVWLMEFSGACLGRLQAASGILRAGRGIHLPDCFALRGLFSTWAMLHQQHDAGEFLHHSLEFARAEAWNGRWEARLSNPAVVHDAGTLHQAILLHMRGANLQELLDAWSSQFAVHAITQHNGLVFLQLGRYASHNAKNRDKLRVRPGDSVAVPIFAEHSCTSLRHETFTVVALVYHLGET</sequence>
<feature type="non-terminal residue" evidence="2">
    <location>
        <position position="1"/>
    </location>
</feature>
<reference evidence="2" key="1">
    <citation type="submission" date="2021-02" db="EMBL/GenBank/DDBJ databases">
        <authorList>
            <person name="Dougan E. K."/>
            <person name="Rhodes N."/>
            <person name="Thang M."/>
            <person name="Chan C."/>
        </authorList>
    </citation>
    <scope>NUCLEOTIDE SEQUENCE</scope>
</reference>
<feature type="compositionally biased region" description="Polar residues" evidence="1">
    <location>
        <begin position="120"/>
        <end position="130"/>
    </location>
</feature>
<accession>A0A813BF55</accession>
<organism evidence="2 3">
    <name type="scientific">Symbiodinium necroappetens</name>
    <dbReference type="NCBI Taxonomy" id="1628268"/>
    <lineage>
        <taxon>Eukaryota</taxon>
        <taxon>Sar</taxon>
        <taxon>Alveolata</taxon>
        <taxon>Dinophyceae</taxon>
        <taxon>Suessiales</taxon>
        <taxon>Symbiodiniaceae</taxon>
        <taxon>Symbiodinium</taxon>
    </lineage>
</organism>
<feature type="region of interest" description="Disordered" evidence="1">
    <location>
        <begin position="287"/>
        <end position="308"/>
    </location>
</feature>
<feature type="compositionally biased region" description="Basic and acidic residues" evidence="1">
    <location>
        <begin position="101"/>
        <end position="115"/>
    </location>
</feature>
<name>A0A813BF55_9DINO</name>
<comment type="caution">
    <text evidence="2">The sequence shown here is derived from an EMBL/GenBank/DDBJ whole genome shotgun (WGS) entry which is preliminary data.</text>
</comment>
<evidence type="ECO:0000313" key="3">
    <source>
        <dbReference type="Proteomes" id="UP000601435"/>
    </source>
</evidence>
<dbReference type="Proteomes" id="UP000601435">
    <property type="component" value="Unassembled WGS sequence"/>
</dbReference>
<evidence type="ECO:0000256" key="1">
    <source>
        <dbReference type="SAM" id="MobiDB-lite"/>
    </source>
</evidence>
<dbReference type="AlphaFoldDB" id="A0A813BF55"/>
<dbReference type="OrthoDB" id="10451277at2759"/>
<gene>
    <name evidence="2" type="ORF">SNEC2469_LOCUS30249</name>
</gene>
<protein>
    <submittedName>
        <fullName evidence="2">Uncharacterized protein</fullName>
    </submittedName>
</protein>
<feature type="region of interest" description="Disordered" evidence="1">
    <location>
        <begin position="88"/>
        <end position="151"/>
    </location>
</feature>
<proteinExistence type="predicted"/>
<dbReference type="EMBL" id="CAJNJA010070129">
    <property type="protein sequence ID" value="CAE7900061.1"/>
    <property type="molecule type" value="Genomic_DNA"/>
</dbReference>
<dbReference type="SUPFAM" id="SSF54001">
    <property type="entry name" value="Cysteine proteinases"/>
    <property type="match status" value="1"/>
</dbReference>